<evidence type="ECO:0000256" key="8">
    <source>
        <dbReference type="ARBA" id="ARBA00022989"/>
    </source>
</evidence>
<keyword evidence="7" id="KW-0067">ATP-binding</keyword>
<keyword evidence="5" id="KW-0547">Nucleotide-binding</keyword>
<dbReference type="Gene3D" id="3.30.2390.20">
    <property type="entry name" value="Type VII secretion system EccB, repeat 1 domain"/>
    <property type="match status" value="1"/>
</dbReference>
<dbReference type="InterPro" id="IPR042485">
    <property type="entry name" value="T7SS_EccB_R3"/>
</dbReference>
<evidence type="ECO:0000313" key="11">
    <source>
        <dbReference type="EMBL" id="NKY03735.1"/>
    </source>
</evidence>
<comment type="similarity">
    <text evidence="2">Belongs to the EccB family.</text>
</comment>
<dbReference type="PANTHER" id="PTHR40765">
    <property type="entry name" value="ESX-2 SECRETION SYSTEM ATPASE ECCB2"/>
    <property type="match status" value="1"/>
</dbReference>
<dbReference type="EMBL" id="JAAXPC010000012">
    <property type="protein sequence ID" value="NKY03735.1"/>
    <property type="molecule type" value="Genomic_DNA"/>
</dbReference>
<evidence type="ECO:0000256" key="3">
    <source>
        <dbReference type="ARBA" id="ARBA00022475"/>
    </source>
</evidence>
<dbReference type="NCBIfam" id="TIGR03919">
    <property type="entry name" value="T7SS_EccB"/>
    <property type="match status" value="1"/>
</dbReference>
<evidence type="ECO:0000256" key="2">
    <source>
        <dbReference type="ARBA" id="ARBA00008149"/>
    </source>
</evidence>
<dbReference type="AlphaFoldDB" id="A0A846WQ89"/>
<name>A0A846WQ89_9ACTN</name>
<dbReference type="RefSeq" id="WP_006367612.1">
    <property type="nucleotide sequence ID" value="NZ_JAAXPC010000012.1"/>
</dbReference>
<dbReference type="Proteomes" id="UP000563898">
    <property type="component" value="Unassembled WGS sequence"/>
</dbReference>
<sequence>MARQLTTKAQVNGYRFLLSRLEHALVRRDARMLHDPMRSQMRALVLGTVLALLALAGFGIWGLVKPQGSVGKSAILVSKNSGGLFVVIDETLHPVLNLASARLIVGDAAAPTSVSDRKLADYPRGALLGIPGAPAGLPGSAHPGTSTWSVCDRIDDRQLAGRPDGPHAVRLAVIGERPALGDRFRTAAPEDAVLASDGRSTFLLYTVRRGDRPVPVRAEVDTADPAVMRAFGLEGATARTVSTGLLNSVPEVAPLRVPDLAAGTAAPVISAPGVRIGSVVRTVGIDGAAHYYAVLADAVQPVGAATAEMLRLAEDGGAAEVMTVAPAVVNAVPHTATALPVGEFPSRPPHLVDVPAAPTLCTTWARGADDPRATTTMLLGRGLPIESSQRPVTLTSADGSGPGIDEVFLRPGSGEYLRVTGNEPDSTRSESLFYLNDSGIRFGVADLATGRILGLGDAPALAPWSVVSLLTPGPTLSRHDALVAHDAIAADPAGAPVAVPAG</sequence>
<evidence type="ECO:0000256" key="6">
    <source>
        <dbReference type="ARBA" id="ARBA00022801"/>
    </source>
</evidence>
<dbReference type="InterPro" id="IPR044857">
    <property type="entry name" value="T7SS_EccB_R1"/>
</dbReference>
<keyword evidence="8 10" id="KW-1133">Transmembrane helix</keyword>
<evidence type="ECO:0000256" key="7">
    <source>
        <dbReference type="ARBA" id="ARBA00022840"/>
    </source>
</evidence>
<evidence type="ECO:0000313" key="12">
    <source>
        <dbReference type="Proteomes" id="UP000563898"/>
    </source>
</evidence>
<keyword evidence="9 10" id="KW-0472">Membrane</keyword>
<proteinExistence type="inferred from homology"/>
<dbReference type="InterPro" id="IPR007795">
    <property type="entry name" value="T7SS_EccB"/>
</dbReference>
<reference evidence="11 12" key="1">
    <citation type="submission" date="2020-04" db="EMBL/GenBank/DDBJ databases">
        <title>MicrobeNet Type strains.</title>
        <authorList>
            <person name="Nicholson A.C."/>
        </authorList>
    </citation>
    <scope>NUCLEOTIDE SEQUENCE [LARGE SCALE GENOMIC DNA]</scope>
    <source>
        <strain evidence="11 12">ATCC BAA-14</strain>
    </source>
</reference>
<accession>A0A846WQ89</accession>
<evidence type="ECO:0000256" key="9">
    <source>
        <dbReference type="ARBA" id="ARBA00023136"/>
    </source>
</evidence>
<dbReference type="GO" id="GO:0005524">
    <property type="term" value="F:ATP binding"/>
    <property type="evidence" value="ECO:0007669"/>
    <property type="project" value="UniProtKB-KW"/>
</dbReference>
<dbReference type="PANTHER" id="PTHR40765:SF2">
    <property type="entry name" value="ESX-2 SECRETION SYSTEM ATPASE ECCB2"/>
    <property type="match status" value="1"/>
</dbReference>
<keyword evidence="6" id="KW-0378">Hydrolase</keyword>
<keyword evidence="3" id="KW-1003">Cell membrane</keyword>
<comment type="caution">
    <text evidence="11">The sequence shown here is derived from an EMBL/GenBank/DDBJ whole genome shotgun (WGS) entry which is preliminary data.</text>
</comment>
<dbReference type="GO" id="GO:0016787">
    <property type="term" value="F:hydrolase activity"/>
    <property type="evidence" value="ECO:0007669"/>
    <property type="project" value="UniProtKB-KW"/>
</dbReference>
<organism evidence="11 12">
    <name type="scientific">Gordonia polyisoprenivorans</name>
    <dbReference type="NCBI Taxonomy" id="84595"/>
    <lineage>
        <taxon>Bacteria</taxon>
        <taxon>Bacillati</taxon>
        <taxon>Actinomycetota</taxon>
        <taxon>Actinomycetes</taxon>
        <taxon>Mycobacteriales</taxon>
        <taxon>Gordoniaceae</taxon>
        <taxon>Gordonia</taxon>
    </lineage>
</organism>
<dbReference type="GO" id="GO:0005576">
    <property type="term" value="C:extracellular region"/>
    <property type="evidence" value="ECO:0007669"/>
    <property type="project" value="TreeGrafter"/>
</dbReference>
<keyword evidence="4 10" id="KW-0812">Transmembrane</keyword>
<dbReference type="Pfam" id="PF05108">
    <property type="entry name" value="T7SS_ESX1_EccB"/>
    <property type="match status" value="1"/>
</dbReference>
<dbReference type="GO" id="GO:0005886">
    <property type="term" value="C:plasma membrane"/>
    <property type="evidence" value="ECO:0007669"/>
    <property type="project" value="UniProtKB-SubCell"/>
</dbReference>
<evidence type="ECO:0000256" key="1">
    <source>
        <dbReference type="ARBA" id="ARBA00004162"/>
    </source>
</evidence>
<evidence type="ECO:0000256" key="10">
    <source>
        <dbReference type="SAM" id="Phobius"/>
    </source>
</evidence>
<feature type="transmembrane region" description="Helical" evidence="10">
    <location>
        <begin position="43"/>
        <end position="64"/>
    </location>
</feature>
<evidence type="ECO:0000256" key="5">
    <source>
        <dbReference type="ARBA" id="ARBA00022741"/>
    </source>
</evidence>
<gene>
    <name evidence="11" type="primary">eccB</name>
    <name evidence="11" type="ORF">HGA05_19385</name>
</gene>
<comment type="subcellular location">
    <subcellularLocation>
        <location evidence="1">Cell membrane</location>
        <topology evidence="1">Single-pass membrane protein</topology>
    </subcellularLocation>
</comment>
<dbReference type="Gene3D" id="2.40.50.910">
    <property type="entry name" value="Type VII secretion system EccB, repeat 3 domain"/>
    <property type="match status" value="1"/>
</dbReference>
<protein>
    <submittedName>
        <fullName evidence="11">Type VII secretion protein EccB</fullName>
    </submittedName>
</protein>
<evidence type="ECO:0000256" key="4">
    <source>
        <dbReference type="ARBA" id="ARBA00022692"/>
    </source>
</evidence>